<evidence type="ECO:0000313" key="1">
    <source>
        <dbReference type="EMBL" id="EHO46980.1"/>
    </source>
</evidence>
<evidence type="ECO:0000313" key="2">
    <source>
        <dbReference type="Proteomes" id="UP000005025"/>
    </source>
</evidence>
<dbReference type="HOGENOM" id="CLU_2954766_0_0_9"/>
<name>H1LKF3_9LACO</name>
<reference evidence="1 2" key="1">
    <citation type="submission" date="2011-09" db="EMBL/GenBank/DDBJ databases">
        <authorList>
            <person name="Weinstock G."/>
            <person name="Sodergren E."/>
            <person name="Clifton S."/>
            <person name="Fulton L."/>
            <person name="Fulton B."/>
            <person name="Courtney L."/>
            <person name="Fronick C."/>
            <person name="Harrison M."/>
            <person name="Strong C."/>
            <person name="Farmer C."/>
            <person name="Delahaunty K."/>
            <person name="Markovic C."/>
            <person name="Hall O."/>
            <person name="Minx P."/>
            <person name="Tomlinson C."/>
            <person name="Mitreva M."/>
            <person name="Hou S."/>
            <person name="Chen J."/>
            <person name="Wollam A."/>
            <person name="Pepin K.H."/>
            <person name="Johnson M."/>
            <person name="Bhonagiri V."/>
            <person name="Zhang X."/>
            <person name="Suruliraj S."/>
            <person name="Warren W."/>
            <person name="Chinwalla A."/>
            <person name="Mardis E.R."/>
            <person name="Wilson R.K."/>
        </authorList>
    </citation>
    <scope>NUCLEOTIDE SEQUENCE [LARGE SCALE GENOMIC DNA]</scope>
    <source>
        <strain evidence="1 2">F0435</strain>
    </source>
</reference>
<dbReference type="Gene3D" id="2.30.30.110">
    <property type="match status" value="1"/>
</dbReference>
<accession>H1LKF3</accession>
<dbReference type="AlphaFoldDB" id="H1LKF3"/>
<organism evidence="1 2">
    <name type="scientific">Lentilactobacillus kisonensis F0435</name>
    <dbReference type="NCBI Taxonomy" id="797516"/>
    <lineage>
        <taxon>Bacteria</taxon>
        <taxon>Bacillati</taxon>
        <taxon>Bacillota</taxon>
        <taxon>Bacilli</taxon>
        <taxon>Lactobacillales</taxon>
        <taxon>Lactobacillaceae</taxon>
        <taxon>Lentilactobacillus</taxon>
    </lineage>
</organism>
<protein>
    <submittedName>
        <fullName evidence="1">Uncharacterized protein</fullName>
    </submittedName>
</protein>
<gene>
    <name evidence="1" type="ORF">HMPREF9104_03100</name>
</gene>
<dbReference type="InterPro" id="IPR011067">
    <property type="entry name" value="Plasmid_toxin/cell-grow_inhib"/>
</dbReference>
<dbReference type="Proteomes" id="UP000005025">
    <property type="component" value="Unassembled WGS sequence"/>
</dbReference>
<sequence length="59" mass="7050">MQMSSLEKNSYFKINNLATVSKFRIRLSKHKYDPIGKIRIPNSDMDIIDERIARYFLDK</sequence>
<proteinExistence type="predicted"/>
<comment type="caution">
    <text evidence="1">The sequence shown here is derived from an EMBL/GenBank/DDBJ whole genome shotgun (WGS) entry which is preliminary data.</text>
</comment>
<dbReference type="EMBL" id="AGRJ01000265">
    <property type="protein sequence ID" value="EHO46980.1"/>
    <property type="molecule type" value="Genomic_DNA"/>
</dbReference>